<feature type="compositionally biased region" description="Low complexity" evidence="1">
    <location>
        <begin position="289"/>
        <end position="299"/>
    </location>
</feature>
<feature type="compositionally biased region" description="Basic and acidic residues" evidence="1">
    <location>
        <begin position="468"/>
        <end position="483"/>
    </location>
</feature>
<organism evidence="2 3">
    <name type="scientific">Caenorhabditis nigoni</name>
    <dbReference type="NCBI Taxonomy" id="1611254"/>
    <lineage>
        <taxon>Eukaryota</taxon>
        <taxon>Metazoa</taxon>
        <taxon>Ecdysozoa</taxon>
        <taxon>Nematoda</taxon>
        <taxon>Chromadorea</taxon>
        <taxon>Rhabditida</taxon>
        <taxon>Rhabditina</taxon>
        <taxon>Rhabditomorpha</taxon>
        <taxon>Rhabditoidea</taxon>
        <taxon>Rhabditidae</taxon>
        <taxon>Peloderinae</taxon>
        <taxon>Caenorhabditis</taxon>
    </lineage>
</organism>
<feature type="compositionally biased region" description="Basic residues" evidence="1">
    <location>
        <begin position="548"/>
        <end position="563"/>
    </location>
</feature>
<feature type="compositionally biased region" description="Basic residues" evidence="1">
    <location>
        <begin position="196"/>
        <end position="223"/>
    </location>
</feature>
<feature type="region of interest" description="Disordered" evidence="1">
    <location>
        <begin position="532"/>
        <end position="600"/>
    </location>
</feature>
<evidence type="ECO:0000256" key="1">
    <source>
        <dbReference type="SAM" id="MobiDB-lite"/>
    </source>
</evidence>
<gene>
    <name evidence="2" type="primary">Cnig_chr_I.g2535</name>
    <name evidence="2" type="ORF">B9Z55_002535</name>
</gene>
<accession>A0A2G5VKZ0</accession>
<feature type="compositionally biased region" description="Basic and acidic residues" evidence="1">
    <location>
        <begin position="359"/>
        <end position="369"/>
    </location>
</feature>
<comment type="caution">
    <text evidence="2">The sequence shown here is derived from an EMBL/GenBank/DDBJ whole genome shotgun (WGS) entry which is preliminary data.</text>
</comment>
<sequence length="600" mass="69350">MKENHRQFPFRKIKCVDSENIDRKRTKIEKMNPDNKHIFRLRLLSLWDLRLLFFSFLTSLSLLVICGRHPNPSRKSQLLIRIKSVDWKSVSNQFPRRKPAKQEICDRDQFTRNRKMKSIPKRSHSRTRFDYRPNGLSIYYQRSNDDVEEEMMRIRVVTDGKPIDDSLRSSVSSPPESSSWTTLGSTSSVSGTSDKTKKRTKNKHRKRKSKNKNKSSKHQKRMTSRPVILSKKWKTCLRRKKEPEGMDKKSLRILDDLKILNFKIREKFQIPMDCGHIMSDSGTIRNSIPSIPSDSSPSPTDFTRTAVERSHSMSPILTAEAFDYRGRPLKPSLAITPFPGARSVETRKKIREFLLGVGKDKEKKEEKSKKPQFAEFMKPPVPPVAHTPSDTDVTLPKTLEKEKKKEEAPPIKLTRVSSDTKFPGARSPATREKVRLLLKDCALKKRLKESVNEGPYDNAELTQSLKNIVKERDERKKKEEEEKKKKKKKEKVVKVKKTESTSSSLRTIYSKNAIGCNTCTSCTRCISFCTEQHTKKEKKTTEDSSKSGKAKKEKKKNKKKKKKETISKSSRSYSTSTASESIEISEKSKRKSKKKKSQFF</sequence>
<dbReference type="AlphaFoldDB" id="A0A2G5VKZ0"/>
<feature type="region of interest" description="Disordered" evidence="1">
    <location>
        <begin position="289"/>
        <end position="309"/>
    </location>
</feature>
<feature type="region of interest" description="Disordered" evidence="1">
    <location>
        <begin position="452"/>
        <end position="504"/>
    </location>
</feature>
<dbReference type="EMBL" id="PDUG01000001">
    <property type="protein sequence ID" value="PIC52424.1"/>
    <property type="molecule type" value="Genomic_DNA"/>
</dbReference>
<feature type="region of interest" description="Disordered" evidence="1">
    <location>
        <begin position="162"/>
        <end position="228"/>
    </location>
</feature>
<dbReference type="Proteomes" id="UP000230233">
    <property type="component" value="Chromosome I"/>
</dbReference>
<keyword evidence="3" id="KW-1185">Reference proteome</keyword>
<proteinExistence type="predicted"/>
<evidence type="ECO:0000313" key="2">
    <source>
        <dbReference type="EMBL" id="PIC52424.1"/>
    </source>
</evidence>
<feature type="compositionally biased region" description="Basic residues" evidence="1">
    <location>
        <begin position="588"/>
        <end position="600"/>
    </location>
</feature>
<reference evidence="3" key="1">
    <citation type="submission" date="2017-10" db="EMBL/GenBank/DDBJ databases">
        <title>Rapid genome shrinkage in a self-fertile nematode reveals novel sperm competition proteins.</title>
        <authorList>
            <person name="Yin D."/>
            <person name="Schwarz E.M."/>
            <person name="Thomas C.G."/>
            <person name="Felde R.L."/>
            <person name="Korf I.F."/>
            <person name="Cutter A.D."/>
            <person name="Schartner C.M."/>
            <person name="Ralston E.J."/>
            <person name="Meyer B.J."/>
            <person name="Haag E.S."/>
        </authorList>
    </citation>
    <scope>NUCLEOTIDE SEQUENCE [LARGE SCALE GENOMIC DNA]</scope>
    <source>
        <strain evidence="3">JU1422</strain>
    </source>
</reference>
<feature type="region of interest" description="Disordered" evidence="1">
    <location>
        <begin position="359"/>
        <end position="412"/>
    </location>
</feature>
<dbReference type="OrthoDB" id="5864460at2759"/>
<feature type="compositionally biased region" description="Basic and acidic residues" evidence="1">
    <location>
        <begin position="398"/>
        <end position="409"/>
    </location>
</feature>
<evidence type="ECO:0000313" key="3">
    <source>
        <dbReference type="Proteomes" id="UP000230233"/>
    </source>
</evidence>
<feature type="compositionally biased region" description="Low complexity" evidence="1">
    <location>
        <begin position="168"/>
        <end position="193"/>
    </location>
</feature>
<feature type="compositionally biased region" description="Low complexity" evidence="1">
    <location>
        <begin position="567"/>
        <end position="582"/>
    </location>
</feature>
<name>A0A2G5VKZ0_9PELO</name>
<protein>
    <submittedName>
        <fullName evidence="2">Uncharacterized protein</fullName>
    </submittedName>
</protein>